<protein>
    <submittedName>
        <fullName evidence="2">TonB-dependent siderophore receptor</fullName>
    </submittedName>
</protein>
<reference evidence="2 3" key="1">
    <citation type="submission" date="2021-06" db="EMBL/GenBank/DDBJ databases">
        <title>Genome sequence of Babesia caballi.</title>
        <authorList>
            <person name="Yamagishi J."/>
            <person name="Kidaka T."/>
            <person name="Ochi A."/>
        </authorList>
    </citation>
    <scope>NUCLEOTIDE SEQUENCE [LARGE SCALE GENOMIC DNA]</scope>
    <source>
        <strain evidence="2">USDA-D6B2</strain>
    </source>
</reference>
<keyword evidence="3" id="KW-1185">Reference proteome</keyword>
<proteinExistence type="predicted"/>
<name>A0AAV4M1A8_BABCB</name>
<dbReference type="Proteomes" id="UP001497744">
    <property type="component" value="Unassembled WGS sequence"/>
</dbReference>
<comment type="caution">
    <text evidence="2">The sequence shown here is derived from an EMBL/GenBank/DDBJ whole genome shotgun (WGS) entry which is preliminary data.</text>
</comment>
<gene>
    <name evidence="2" type="ORF">BcabD6B2_55650</name>
</gene>
<evidence type="ECO:0000313" key="2">
    <source>
        <dbReference type="EMBL" id="GIX66129.1"/>
    </source>
</evidence>
<feature type="compositionally biased region" description="Basic and acidic residues" evidence="1">
    <location>
        <begin position="932"/>
        <end position="943"/>
    </location>
</feature>
<dbReference type="AlphaFoldDB" id="A0AAV4M1A8"/>
<dbReference type="EMBL" id="BPLF01000006">
    <property type="protein sequence ID" value="GIX66129.1"/>
    <property type="molecule type" value="Genomic_DNA"/>
</dbReference>
<organism evidence="2 3">
    <name type="scientific">Babesia caballi</name>
    <dbReference type="NCBI Taxonomy" id="5871"/>
    <lineage>
        <taxon>Eukaryota</taxon>
        <taxon>Sar</taxon>
        <taxon>Alveolata</taxon>
        <taxon>Apicomplexa</taxon>
        <taxon>Aconoidasida</taxon>
        <taxon>Piroplasmida</taxon>
        <taxon>Babesiidae</taxon>
        <taxon>Babesia</taxon>
    </lineage>
</organism>
<feature type="region of interest" description="Disordered" evidence="1">
    <location>
        <begin position="1"/>
        <end position="33"/>
    </location>
</feature>
<feature type="region of interest" description="Disordered" evidence="1">
    <location>
        <begin position="932"/>
        <end position="960"/>
    </location>
</feature>
<keyword evidence="2" id="KW-0675">Receptor</keyword>
<evidence type="ECO:0000313" key="3">
    <source>
        <dbReference type="Proteomes" id="UP001497744"/>
    </source>
</evidence>
<evidence type="ECO:0000256" key="1">
    <source>
        <dbReference type="SAM" id="MobiDB-lite"/>
    </source>
</evidence>
<dbReference type="RefSeq" id="XP_067718198.1">
    <property type="nucleotide sequence ID" value="XM_067862097.1"/>
</dbReference>
<accession>A0AAV4M1A8</accession>
<dbReference type="GeneID" id="94197610"/>
<sequence length="960" mass="107799">MKPSAHPKGAPSRALQTTPPIYPPRQHITHHSRPGESSLVVYALRTLLVHEPVLPRPLALRPLLLVRRRNGDRHPDLDGLLTDGARGARVYRDRRHARQLVQVPRRLGAQRPRQPPLHRHGPLLVQRLELQLSEDGSQNREVPLLGNQLHDGAPVEHGVVHAQRHILGQQVACKVHALGVALRVVDDYDQQLQQQAVDRRVRAVDPVYVVPRQRPLPGLAHPVVEVAKEPLEGRLLRDRVVQRLNVPEAQTVRLAHLQPVRAVPPLEERPQRRLVPVELVVHEHARLHDVQLHERRLQLGHVEVAVRLQELPQRPPDAVALGVLGLLVRDDYTCSTPHPANSRSLIVALARFDEHVQTRRQLTAHRLDLHRRLLARRAAQLVLDVPRHDLHRLLVALLLYQQPREHLALVHPHEVLAAHVEVQKGLLLRPVDDDAALRVVALRQQQQVRLLDGGHQPPGKVVRGRGALLHERLGAEVLEEERGKGDVGHFQQLTRRGLRRQHVLQLAVPLLDELPNAHRAGNEAAQQRRHLRVAHVRLRHLHLGVVVPEGEQVHNVHLAQREVLERQGEVQVAEPHPSCDGVRYPPLRAFNRVAGREIQVHQVQRLRNVLALDDFRQALVVHVGLQHRHHVGRGGDHRTPLRHVVHEPGVGLVDRLVQQLVSDAVYLDQPVHRDPDDERRHAPQRLQPVAPVYRVLPRQAQRLGVVEDPDVLAHHHHVPVRAGGRQRRRLVALVVARRHVAAELVAGRALGVHHVVGLPGPDDNHLVEPGGAQNHPVYRDGALQHQLVPLRRVEADFAVRPQAEAAELPQRVRRPALLPRSAARLPQVPRDARHVFGQQRGLPLEEGVDCVEVAVGVEHQQPLLRLQRADPRDAAAAHLRELVLVRLHGALQRRWSCSAPTASPTYLHRRRLEGVQLARVVADDEAVVAPRDGRDLGALHPAEDDLPGEDLHSAGSAGVY</sequence>